<gene>
    <name evidence="2" type="primary">OJ1047_A06.123</name>
</gene>
<feature type="region of interest" description="Disordered" evidence="1">
    <location>
        <begin position="41"/>
        <end position="71"/>
    </location>
</feature>
<evidence type="ECO:0000313" key="3">
    <source>
        <dbReference type="Proteomes" id="UP000000763"/>
    </source>
</evidence>
<evidence type="ECO:0000313" key="2">
    <source>
        <dbReference type="EMBL" id="BAC79575.1"/>
    </source>
</evidence>
<dbReference type="AlphaFoldDB" id="Q7XIT2"/>
<protein>
    <submittedName>
        <fullName evidence="2">Uncharacterized protein</fullName>
    </submittedName>
</protein>
<organism evidence="2 3">
    <name type="scientific">Oryza sativa subsp. japonica</name>
    <name type="common">Rice</name>
    <dbReference type="NCBI Taxonomy" id="39947"/>
    <lineage>
        <taxon>Eukaryota</taxon>
        <taxon>Viridiplantae</taxon>
        <taxon>Streptophyta</taxon>
        <taxon>Embryophyta</taxon>
        <taxon>Tracheophyta</taxon>
        <taxon>Spermatophyta</taxon>
        <taxon>Magnoliopsida</taxon>
        <taxon>Liliopsida</taxon>
        <taxon>Poales</taxon>
        <taxon>Poaceae</taxon>
        <taxon>BOP clade</taxon>
        <taxon>Oryzoideae</taxon>
        <taxon>Oryzeae</taxon>
        <taxon>Oryzinae</taxon>
        <taxon>Oryza</taxon>
        <taxon>Oryza sativa</taxon>
    </lineage>
</organism>
<proteinExistence type="predicted"/>
<dbReference type="EMBL" id="AP003802">
    <property type="protein sequence ID" value="BAC79575.1"/>
    <property type="molecule type" value="Genomic_DNA"/>
</dbReference>
<reference evidence="3" key="1">
    <citation type="journal article" date="2005" name="Nature">
        <title>The map-based sequence of the rice genome.</title>
        <authorList>
            <consortium name="International rice genome sequencing project (IRGSP)"/>
            <person name="Matsumoto T."/>
            <person name="Wu J."/>
            <person name="Kanamori H."/>
            <person name="Katayose Y."/>
            <person name="Fujisawa M."/>
            <person name="Namiki N."/>
            <person name="Mizuno H."/>
            <person name="Yamamoto K."/>
            <person name="Antonio B.A."/>
            <person name="Baba T."/>
            <person name="Sakata K."/>
            <person name="Nagamura Y."/>
            <person name="Aoki H."/>
            <person name="Arikawa K."/>
            <person name="Arita K."/>
            <person name="Bito T."/>
            <person name="Chiden Y."/>
            <person name="Fujitsuka N."/>
            <person name="Fukunaka R."/>
            <person name="Hamada M."/>
            <person name="Harada C."/>
            <person name="Hayashi A."/>
            <person name="Hijishita S."/>
            <person name="Honda M."/>
            <person name="Hosokawa S."/>
            <person name="Ichikawa Y."/>
            <person name="Idonuma A."/>
            <person name="Iijima M."/>
            <person name="Ikeda M."/>
            <person name="Ikeno M."/>
            <person name="Ito K."/>
            <person name="Ito S."/>
            <person name="Ito T."/>
            <person name="Ito Y."/>
            <person name="Ito Y."/>
            <person name="Iwabuchi A."/>
            <person name="Kamiya K."/>
            <person name="Karasawa W."/>
            <person name="Kurita K."/>
            <person name="Katagiri S."/>
            <person name="Kikuta A."/>
            <person name="Kobayashi H."/>
            <person name="Kobayashi N."/>
            <person name="Machita K."/>
            <person name="Maehara T."/>
            <person name="Masukawa M."/>
            <person name="Mizubayashi T."/>
            <person name="Mukai Y."/>
            <person name="Nagasaki H."/>
            <person name="Nagata Y."/>
            <person name="Naito S."/>
            <person name="Nakashima M."/>
            <person name="Nakama Y."/>
            <person name="Nakamichi Y."/>
            <person name="Nakamura M."/>
            <person name="Meguro A."/>
            <person name="Negishi M."/>
            <person name="Ohta I."/>
            <person name="Ohta T."/>
            <person name="Okamoto M."/>
            <person name="Ono N."/>
            <person name="Saji S."/>
            <person name="Sakaguchi M."/>
            <person name="Sakai K."/>
            <person name="Shibata M."/>
            <person name="Shimokawa T."/>
            <person name="Song J."/>
            <person name="Takazaki Y."/>
            <person name="Terasawa K."/>
            <person name="Tsugane M."/>
            <person name="Tsuji K."/>
            <person name="Ueda S."/>
            <person name="Waki K."/>
            <person name="Yamagata H."/>
            <person name="Yamamoto M."/>
            <person name="Yamamoto S."/>
            <person name="Yamane H."/>
            <person name="Yoshiki S."/>
            <person name="Yoshihara R."/>
            <person name="Yukawa K."/>
            <person name="Zhong H."/>
            <person name="Yano M."/>
            <person name="Yuan Q."/>
            <person name="Ouyang S."/>
            <person name="Liu J."/>
            <person name="Jones K.M."/>
            <person name="Gansberger K."/>
            <person name="Moffat K."/>
            <person name="Hill J."/>
            <person name="Bera J."/>
            <person name="Fadrosh D."/>
            <person name="Jin S."/>
            <person name="Johri S."/>
            <person name="Kim M."/>
            <person name="Overton L."/>
            <person name="Reardon M."/>
            <person name="Tsitrin T."/>
            <person name="Vuong H."/>
            <person name="Weaver B."/>
            <person name="Ciecko A."/>
            <person name="Tallon L."/>
            <person name="Jackson J."/>
            <person name="Pai G."/>
            <person name="Aken S.V."/>
            <person name="Utterback T."/>
            <person name="Reidmuller S."/>
            <person name="Feldblyum T."/>
            <person name="Hsiao J."/>
            <person name="Zismann V."/>
            <person name="Iobst S."/>
            <person name="de Vazeille A.R."/>
            <person name="Buell C.R."/>
            <person name="Ying K."/>
            <person name="Li Y."/>
            <person name="Lu T."/>
            <person name="Huang Y."/>
            <person name="Zhao Q."/>
            <person name="Feng Q."/>
            <person name="Zhang L."/>
            <person name="Zhu J."/>
            <person name="Weng Q."/>
            <person name="Mu J."/>
            <person name="Lu Y."/>
            <person name="Fan D."/>
            <person name="Liu Y."/>
            <person name="Guan J."/>
            <person name="Zhang Y."/>
            <person name="Yu S."/>
            <person name="Liu X."/>
            <person name="Zhang Y."/>
            <person name="Hong G."/>
            <person name="Han B."/>
            <person name="Choisne N."/>
            <person name="Demange N."/>
            <person name="Orjeda G."/>
            <person name="Samain S."/>
            <person name="Cattolico L."/>
            <person name="Pelletier E."/>
            <person name="Couloux A."/>
            <person name="Segurens B."/>
            <person name="Wincker P."/>
            <person name="D'Hont A."/>
            <person name="Scarpelli C."/>
            <person name="Weissenbach J."/>
            <person name="Salanoubat M."/>
            <person name="Quetier F."/>
            <person name="Yu Y."/>
            <person name="Kim H.R."/>
            <person name="Rambo T."/>
            <person name="Currie J."/>
            <person name="Collura K."/>
            <person name="Luo M."/>
            <person name="Yang T."/>
            <person name="Ammiraju J.S.S."/>
            <person name="Engler F."/>
            <person name="Soderlund C."/>
            <person name="Wing R.A."/>
            <person name="Palmer L.E."/>
            <person name="de la Bastide M."/>
            <person name="Spiegel L."/>
            <person name="Nascimento L."/>
            <person name="Zutavern T."/>
            <person name="O'Shaughnessy A."/>
            <person name="Dike S."/>
            <person name="Dedhia N."/>
            <person name="Preston R."/>
            <person name="Balija V."/>
            <person name="McCombie W.R."/>
            <person name="Chow T."/>
            <person name="Chen H."/>
            <person name="Chung M."/>
            <person name="Chen C."/>
            <person name="Shaw J."/>
            <person name="Wu H."/>
            <person name="Hsiao K."/>
            <person name="Chao Y."/>
            <person name="Chu M."/>
            <person name="Cheng C."/>
            <person name="Hour A."/>
            <person name="Lee P."/>
            <person name="Lin S."/>
            <person name="Lin Y."/>
            <person name="Liou J."/>
            <person name="Liu S."/>
            <person name="Hsing Y."/>
            <person name="Raghuvanshi S."/>
            <person name="Mohanty A."/>
            <person name="Bharti A.K."/>
            <person name="Gaur A."/>
            <person name="Gupta V."/>
            <person name="Kumar D."/>
            <person name="Ravi V."/>
            <person name="Vij S."/>
            <person name="Kapur A."/>
            <person name="Khurana P."/>
            <person name="Khurana P."/>
            <person name="Khurana J.P."/>
            <person name="Tyagi A.K."/>
            <person name="Gaikwad K."/>
            <person name="Singh A."/>
            <person name="Dalal V."/>
            <person name="Srivastava S."/>
            <person name="Dixit A."/>
            <person name="Pal A.K."/>
            <person name="Ghazi I.A."/>
            <person name="Yadav M."/>
            <person name="Pandit A."/>
            <person name="Bhargava A."/>
            <person name="Sureshbabu K."/>
            <person name="Batra K."/>
            <person name="Sharma T.R."/>
            <person name="Mohapatra T."/>
            <person name="Singh N.K."/>
            <person name="Messing J."/>
            <person name="Nelson A.B."/>
            <person name="Fuks G."/>
            <person name="Kavchok S."/>
            <person name="Keizer G."/>
            <person name="Linton E."/>
            <person name="Llaca V."/>
            <person name="Song R."/>
            <person name="Tanyolac B."/>
            <person name="Young S."/>
            <person name="Ho-Il K."/>
            <person name="Hahn J.H."/>
            <person name="Sangsakoo G."/>
            <person name="Vanavichit A."/>
            <person name="de Mattos Luiz.A.T."/>
            <person name="Zimmer P.D."/>
            <person name="Malone G."/>
            <person name="Dellagostin O."/>
            <person name="de Oliveira A.C."/>
            <person name="Bevan M."/>
            <person name="Bancroft I."/>
            <person name="Minx P."/>
            <person name="Cordum H."/>
            <person name="Wilson R."/>
            <person name="Cheng Z."/>
            <person name="Jin W."/>
            <person name="Jiang J."/>
            <person name="Leong S.A."/>
            <person name="Iwama H."/>
            <person name="Gojobori T."/>
            <person name="Itoh T."/>
            <person name="Niimura Y."/>
            <person name="Fujii Y."/>
            <person name="Habara T."/>
            <person name="Sakai H."/>
            <person name="Sato Y."/>
            <person name="Wilson G."/>
            <person name="Kumar K."/>
            <person name="McCouch S."/>
            <person name="Juretic N."/>
            <person name="Hoen D."/>
            <person name="Wright S."/>
            <person name="Bruskiewich R."/>
            <person name="Bureau T."/>
            <person name="Miyao A."/>
            <person name="Hirochika H."/>
            <person name="Nishikawa T."/>
            <person name="Kadowaki K."/>
            <person name="Sugiura M."/>
            <person name="Burr B."/>
            <person name="Sasaki T."/>
        </authorList>
    </citation>
    <scope>NUCLEOTIDE SEQUENCE [LARGE SCALE GENOMIC DNA]</scope>
    <source>
        <strain evidence="3">cv. Nipponbare</strain>
    </source>
</reference>
<dbReference type="Proteomes" id="UP000000763">
    <property type="component" value="Chromosome 7"/>
</dbReference>
<accession>Q7XIT2</accession>
<feature type="compositionally biased region" description="Basic and acidic residues" evidence="1">
    <location>
        <begin position="48"/>
        <end position="62"/>
    </location>
</feature>
<name>Q7XIT2_ORYSJ</name>
<reference evidence="3" key="2">
    <citation type="journal article" date="2008" name="Nucleic Acids Res.">
        <title>The rice annotation project database (RAP-DB): 2008 update.</title>
        <authorList>
            <consortium name="The rice annotation project (RAP)"/>
        </authorList>
    </citation>
    <scope>GENOME REANNOTATION</scope>
    <source>
        <strain evidence="3">cv. Nipponbare</strain>
    </source>
</reference>
<sequence>MGKMVRRGNLVAANAGLADLLAIWEASSHCDVSIYGGIERQSVSHSQPEARKGPVTEADGSKRRCSVHRPV</sequence>
<evidence type="ECO:0000256" key="1">
    <source>
        <dbReference type="SAM" id="MobiDB-lite"/>
    </source>
</evidence>